<gene>
    <name evidence="2" type="ORF">IAA83_01235</name>
</gene>
<protein>
    <submittedName>
        <fullName evidence="2">QueT transporter family protein</fullName>
    </submittedName>
</protein>
<keyword evidence="1" id="KW-0812">Transmembrane</keyword>
<dbReference type="AlphaFoldDB" id="A0A9D1F817"/>
<dbReference type="EMBL" id="DVJJ01000021">
    <property type="protein sequence ID" value="HIS63979.1"/>
    <property type="molecule type" value="Genomic_DNA"/>
</dbReference>
<evidence type="ECO:0000313" key="2">
    <source>
        <dbReference type="EMBL" id="HIS63979.1"/>
    </source>
</evidence>
<proteinExistence type="predicted"/>
<reference evidence="2" key="2">
    <citation type="journal article" date="2021" name="PeerJ">
        <title>Extensive microbial diversity within the chicken gut microbiome revealed by metagenomics and culture.</title>
        <authorList>
            <person name="Gilroy R."/>
            <person name="Ravi A."/>
            <person name="Getino M."/>
            <person name="Pursley I."/>
            <person name="Horton D.L."/>
            <person name="Alikhan N.F."/>
            <person name="Baker D."/>
            <person name="Gharbi K."/>
            <person name="Hall N."/>
            <person name="Watson M."/>
            <person name="Adriaenssens E.M."/>
            <person name="Foster-Nyarko E."/>
            <person name="Jarju S."/>
            <person name="Secka A."/>
            <person name="Antonio M."/>
            <person name="Oren A."/>
            <person name="Chaudhuri R.R."/>
            <person name="La Ragione R."/>
            <person name="Hildebrand F."/>
            <person name="Pallen M.J."/>
        </authorList>
    </citation>
    <scope>NUCLEOTIDE SEQUENCE</scope>
    <source>
        <strain evidence="2">ChiBcec16-1751</strain>
    </source>
</reference>
<keyword evidence="1" id="KW-0472">Membrane</keyword>
<evidence type="ECO:0000256" key="1">
    <source>
        <dbReference type="SAM" id="Phobius"/>
    </source>
</evidence>
<dbReference type="Proteomes" id="UP000886741">
    <property type="component" value="Unassembled WGS sequence"/>
</dbReference>
<keyword evidence="1" id="KW-1133">Transmembrane helix</keyword>
<dbReference type="PIRSF" id="PIRSF031501">
    <property type="entry name" value="QueT"/>
    <property type="match status" value="1"/>
</dbReference>
<comment type="caution">
    <text evidence="2">The sequence shown here is derived from an EMBL/GenBank/DDBJ whole genome shotgun (WGS) entry which is preliminary data.</text>
</comment>
<dbReference type="Pfam" id="PF06177">
    <property type="entry name" value="QueT"/>
    <property type="match status" value="1"/>
</dbReference>
<sequence>MKKLTTRDLAFCGVIAALYAVITLAIAPFAYGPIQFRISEALCVLPFFVPVTSLGLFVGCLVANLFSTVTTLDIVIGSAATLLGCLWTAKLRTKWLTPLPTTIVNGVMVGAMLAAVYTPDAFWQGFLVNGLQVAAGELAVMVILGLPLAVWLEKSKVLKRLTIQVRTFA</sequence>
<dbReference type="PANTHER" id="PTHR40044:SF1">
    <property type="entry name" value="INTEGRAL MEMBRANE PROTEIN"/>
    <property type="match status" value="1"/>
</dbReference>
<feature type="transmembrane region" description="Helical" evidence="1">
    <location>
        <begin position="9"/>
        <end position="34"/>
    </location>
</feature>
<dbReference type="InterPro" id="IPR010387">
    <property type="entry name" value="QueT"/>
</dbReference>
<feature type="transmembrane region" description="Helical" evidence="1">
    <location>
        <begin position="130"/>
        <end position="152"/>
    </location>
</feature>
<organism evidence="2 3">
    <name type="scientific">Candidatus Avoscillospira avistercoris</name>
    <dbReference type="NCBI Taxonomy" id="2840707"/>
    <lineage>
        <taxon>Bacteria</taxon>
        <taxon>Bacillati</taxon>
        <taxon>Bacillota</taxon>
        <taxon>Clostridia</taxon>
        <taxon>Eubacteriales</taxon>
        <taxon>Oscillospiraceae</taxon>
        <taxon>Oscillospiraceae incertae sedis</taxon>
        <taxon>Candidatus Avoscillospira</taxon>
    </lineage>
</organism>
<feature type="transmembrane region" description="Helical" evidence="1">
    <location>
        <begin position="54"/>
        <end position="87"/>
    </location>
</feature>
<accession>A0A9D1F817</accession>
<name>A0A9D1F817_9FIRM</name>
<dbReference type="PANTHER" id="PTHR40044">
    <property type="entry name" value="INTEGRAL MEMBRANE PROTEIN-RELATED"/>
    <property type="match status" value="1"/>
</dbReference>
<feature type="transmembrane region" description="Helical" evidence="1">
    <location>
        <begin position="99"/>
        <end position="118"/>
    </location>
</feature>
<reference evidence="2" key="1">
    <citation type="submission" date="2020-10" db="EMBL/GenBank/DDBJ databases">
        <authorList>
            <person name="Gilroy R."/>
        </authorList>
    </citation>
    <scope>NUCLEOTIDE SEQUENCE</scope>
    <source>
        <strain evidence="2">ChiBcec16-1751</strain>
    </source>
</reference>
<evidence type="ECO:0000313" key="3">
    <source>
        <dbReference type="Proteomes" id="UP000886741"/>
    </source>
</evidence>